<dbReference type="PANTHER" id="PTHR10527">
    <property type="entry name" value="IMPORTIN BETA"/>
    <property type="match status" value="1"/>
</dbReference>
<dbReference type="SUPFAM" id="SSF48371">
    <property type="entry name" value="ARM repeat"/>
    <property type="match status" value="1"/>
</dbReference>
<dbReference type="KEGG" id="mng:MNEG_12537"/>
<dbReference type="InterPro" id="IPR001494">
    <property type="entry name" value="Importin-beta_N"/>
</dbReference>
<dbReference type="EMBL" id="KK103513">
    <property type="protein sequence ID" value="KIY95424.1"/>
    <property type="molecule type" value="Genomic_DNA"/>
</dbReference>
<dbReference type="InterPro" id="IPR040122">
    <property type="entry name" value="Importin_beta"/>
</dbReference>
<keyword evidence="8" id="KW-1185">Reference proteome</keyword>
<proteinExistence type="predicted"/>
<dbReference type="GO" id="GO:0006606">
    <property type="term" value="P:protein import into nucleus"/>
    <property type="evidence" value="ECO:0007669"/>
    <property type="project" value="InterPro"/>
</dbReference>
<dbReference type="Pfam" id="PF03810">
    <property type="entry name" value="IBN_N"/>
    <property type="match status" value="1"/>
</dbReference>
<feature type="domain" description="Importin N-terminal" evidence="6">
    <location>
        <begin position="33"/>
        <end position="101"/>
    </location>
</feature>
<dbReference type="Proteomes" id="UP000054498">
    <property type="component" value="Unassembled WGS sequence"/>
</dbReference>
<evidence type="ECO:0000259" key="6">
    <source>
        <dbReference type="PROSITE" id="PS50166"/>
    </source>
</evidence>
<dbReference type="Gene3D" id="1.25.10.10">
    <property type="entry name" value="Leucine-rich Repeat Variant"/>
    <property type="match status" value="1"/>
</dbReference>
<evidence type="ECO:0000256" key="4">
    <source>
        <dbReference type="ARBA" id="ARBA00022737"/>
    </source>
</evidence>
<dbReference type="SMART" id="SM00913">
    <property type="entry name" value="IBN_N"/>
    <property type="match status" value="1"/>
</dbReference>
<sequence>MAAQVWVPNETAVAQICQLLSGFQSPTADQAQVWQQLQQARHVPDFNNYLSYVFSKGETLPSEVRNAAGLLLKNNLKQQYATTTEDFRQYIKGDLLHVLSHPDRALRHTAGSIVSTVAAAGGLRAWPELVMWLGHSLGSGEASTLDGALDTLFKVAEDGMDQINTKMEGPTWGTPQAVSSLLVPPLLALLPHPSPAARRGALAILNLMLPSMPDGMVDNIEAFTAGLFSLATDTDPGVRKQVVAGLVNLLPVRPDLLLPQLHQIIEYMLAMHQDGDEDVALESAEFWVAFCDADDVEPELLRPFLPRLIPLLLDKMVFDEYDEEVQVGAQL</sequence>
<dbReference type="InterPro" id="IPR016024">
    <property type="entry name" value="ARM-type_fold"/>
</dbReference>
<reference evidence="7 8" key="1">
    <citation type="journal article" date="2013" name="BMC Genomics">
        <title>Reconstruction of the lipid metabolism for the microalga Monoraphidium neglectum from its genome sequence reveals characteristics suitable for biofuel production.</title>
        <authorList>
            <person name="Bogen C."/>
            <person name="Al-Dilaimi A."/>
            <person name="Albersmeier A."/>
            <person name="Wichmann J."/>
            <person name="Grundmann M."/>
            <person name="Rupp O."/>
            <person name="Lauersen K.J."/>
            <person name="Blifernez-Klassen O."/>
            <person name="Kalinowski J."/>
            <person name="Goesmann A."/>
            <person name="Mussgnug J.H."/>
            <person name="Kruse O."/>
        </authorList>
    </citation>
    <scope>NUCLEOTIDE SEQUENCE [LARGE SCALE GENOMIC DNA]</scope>
    <source>
        <strain evidence="7 8">SAG 48.87</strain>
    </source>
</reference>
<evidence type="ECO:0000256" key="2">
    <source>
        <dbReference type="ARBA" id="ARBA00022448"/>
    </source>
</evidence>
<dbReference type="GO" id="GO:0031267">
    <property type="term" value="F:small GTPase binding"/>
    <property type="evidence" value="ECO:0007669"/>
    <property type="project" value="InterPro"/>
</dbReference>
<keyword evidence="2" id="KW-0813">Transport</keyword>
<keyword evidence="3" id="KW-0963">Cytoplasm</keyword>
<dbReference type="OrthoDB" id="951172at2759"/>
<evidence type="ECO:0000256" key="3">
    <source>
        <dbReference type="ARBA" id="ARBA00022490"/>
    </source>
</evidence>
<protein>
    <submittedName>
        <fullName evidence="7">Transportin-2</fullName>
    </submittedName>
</protein>
<dbReference type="GO" id="GO:0005737">
    <property type="term" value="C:cytoplasm"/>
    <property type="evidence" value="ECO:0007669"/>
    <property type="project" value="UniProtKB-SubCell"/>
</dbReference>
<comment type="subcellular location">
    <subcellularLocation>
        <location evidence="1">Cytoplasm</location>
    </subcellularLocation>
</comment>
<evidence type="ECO:0000256" key="5">
    <source>
        <dbReference type="ARBA" id="ARBA00022927"/>
    </source>
</evidence>
<evidence type="ECO:0000313" key="7">
    <source>
        <dbReference type="EMBL" id="KIY95424.1"/>
    </source>
</evidence>
<dbReference type="RefSeq" id="XP_013894444.1">
    <property type="nucleotide sequence ID" value="XM_014038990.1"/>
</dbReference>
<accession>A0A0D2LUZ8</accession>
<keyword evidence="5" id="KW-0653">Protein transport</keyword>
<keyword evidence="4" id="KW-0677">Repeat</keyword>
<evidence type="ECO:0000313" key="8">
    <source>
        <dbReference type="Proteomes" id="UP000054498"/>
    </source>
</evidence>
<dbReference type="GeneID" id="25729909"/>
<dbReference type="STRING" id="145388.A0A0D2LUZ8"/>
<gene>
    <name evidence="7" type="ORF">MNEG_12537</name>
</gene>
<name>A0A0D2LUZ8_9CHLO</name>
<dbReference type="PROSITE" id="PS50166">
    <property type="entry name" value="IMPORTIN_B_NT"/>
    <property type="match status" value="1"/>
</dbReference>
<dbReference type="AlphaFoldDB" id="A0A0D2LUZ8"/>
<dbReference type="InterPro" id="IPR011989">
    <property type="entry name" value="ARM-like"/>
</dbReference>
<evidence type="ECO:0000256" key="1">
    <source>
        <dbReference type="ARBA" id="ARBA00004496"/>
    </source>
</evidence>
<organism evidence="7 8">
    <name type="scientific">Monoraphidium neglectum</name>
    <dbReference type="NCBI Taxonomy" id="145388"/>
    <lineage>
        <taxon>Eukaryota</taxon>
        <taxon>Viridiplantae</taxon>
        <taxon>Chlorophyta</taxon>
        <taxon>core chlorophytes</taxon>
        <taxon>Chlorophyceae</taxon>
        <taxon>CS clade</taxon>
        <taxon>Sphaeropleales</taxon>
        <taxon>Selenastraceae</taxon>
        <taxon>Monoraphidium</taxon>
    </lineage>
</organism>